<evidence type="ECO:0000256" key="6">
    <source>
        <dbReference type="HAMAP-Rule" id="MF_00031"/>
    </source>
</evidence>
<dbReference type="HAMAP" id="MF_00031">
    <property type="entry name" value="DNA_HJ_migration_RuvA"/>
    <property type="match status" value="1"/>
</dbReference>
<dbReference type="GO" id="GO:0000400">
    <property type="term" value="F:four-way junction DNA binding"/>
    <property type="evidence" value="ECO:0007669"/>
    <property type="project" value="UniProtKB-UniRule"/>
</dbReference>
<evidence type="ECO:0000259" key="7">
    <source>
        <dbReference type="SMART" id="SM00278"/>
    </source>
</evidence>
<dbReference type="EMBL" id="CP003021">
    <property type="protein sequence ID" value="AEM68829.1"/>
    <property type="molecule type" value="Genomic_DNA"/>
</dbReference>
<keyword evidence="8" id="KW-0547">Nucleotide-binding</keyword>
<dbReference type="Pfam" id="PF14520">
    <property type="entry name" value="HHH_5"/>
    <property type="match status" value="1"/>
</dbReference>
<keyword evidence="5 6" id="KW-0234">DNA repair</keyword>
<dbReference type="GO" id="GO:0048476">
    <property type="term" value="C:Holliday junction resolvase complex"/>
    <property type="evidence" value="ECO:0007669"/>
    <property type="project" value="UniProtKB-UniRule"/>
</dbReference>
<reference evidence="8 9" key="1">
    <citation type="journal article" date="2011" name="J. Bacteriol.">
        <title>Genome Sequence of Mycoplasma putrefaciens Type Strain KS1.</title>
        <authorList>
            <person name="Calcutt M.J."/>
            <person name="Foecking M.F."/>
        </authorList>
    </citation>
    <scope>NUCLEOTIDE SEQUENCE [LARGE SCALE GENOMIC DNA]</scope>
    <source>
        <strain evidence="9">ATCC 15718 / NCTC 10155 / C30 KS-1 / KS-1</strain>
    </source>
</reference>
<proteinExistence type="inferred from homology"/>
<feature type="domain" description="Helix-hairpin-helix DNA-binding motif class 1" evidence="7">
    <location>
        <begin position="72"/>
        <end position="91"/>
    </location>
</feature>
<feature type="domain" description="Helix-hairpin-helix DNA-binding motif class 1" evidence="7">
    <location>
        <begin position="107"/>
        <end position="126"/>
    </location>
</feature>
<dbReference type="AlphaFoldDB" id="A0A7U3ZSU2"/>
<evidence type="ECO:0000313" key="9">
    <source>
        <dbReference type="Proteomes" id="UP000008907"/>
    </source>
</evidence>
<dbReference type="GO" id="GO:0006310">
    <property type="term" value="P:DNA recombination"/>
    <property type="evidence" value="ECO:0007669"/>
    <property type="project" value="UniProtKB-UniRule"/>
</dbReference>
<evidence type="ECO:0000313" key="8">
    <source>
        <dbReference type="EMBL" id="AEM68829.1"/>
    </source>
</evidence>
<keyword evidence="1 6" id="KW-0963">Cytoplasm</keyword>
<dbReference type="GO" id="GO:0005737">
    <property type="term" value="C:cytoplasm"/>
    <property type="evidence" value="ECO:0007669"/>
    <property type="project" value="UniProtKB-SubCell"/>
</dbReference>
<keyword evidence="4 6" id="KW-0233">DNA recombination</keyword>
<protein>
    <recommendedName>
        <fullName evidence="6">Holliday junction branch migration complex subunit RuvA</fullName>
    </recommendedName>
</protein>
<dbReference type="Gene3D" id="1.10.150.20">
    <property type="entry name" value="5' to 3' exonuclease, C-terminal subdomain"/>
    <property type="match status" value="1"/>
</dbReference>
<comment type="subcellular location">
    <subcellularLocation>
        <location evidence="6">Cytoplasm</location>
    </subcellularLocation>
</comment>
<keyword evidence="2 6" id="KW-0227">DNA damage</keyword>
<comment type="domain">
    <text evidence="6">Has three domains with a flexible linker between the domains II and III and assumes an 'L' shape. Domain III is highly mobile and contacts RuvB.</text>
</comment>
<dbReference type="GO" id="GO:0003678">
    <property type="term" value="F:DNA helicase activity"/>
    <property type="evidence" value="ECO:0007669"/>
    <property type="project" value="InterPro"/>
</dbReference>
<evidence type="ECO:0000256" key="4">
    <source>
        <dbReference type="ARBA" id="ARBA00023172"/>
    </source>
</evidence>
<evidence type="ECO:0000256" key="5">
    <source>
        <dbReference type="ARBA" id="ARBA00023204"/>
    </source>
</evidence>
<comment type="caution">
    <text evidence="6">Lacks conserved residue(s) required for the propagation of feature annotation.</text>
</comment>
<dbReference type="Proteomes" id="UP000008907">
    <property type="component" value="Chromosome"/>
</dbReference>
<keyword evidence="8" id="KW-0067">ATP-binding</keyword>
<dbReference type="NCBIfam" id="TIGR00084">
    <property type="entry name" value="ruvA"/>
    <property type="match status" value="1"/>
</dbReference>
<dbReference type="InterPro" id="IPR000085">
    <property type="entry name" value="RuvA"/>
</dbReference>
<dbReference type="SMART" id="SM00278">
    <property type="entry name" value="HhH1"/>
    <property type="match status" value="2"/>
</dbReference>
<dbReference type="InterPro" id="IPR010994">
    <property type="entry name" value="RuvA_2-like"/>
</dbReference>
<evidence type="ECO:0000256" key="3">
    <source>
        <dbReference type="ARBA" id="ARBA00023125"/>
    </source>
</evidence>
<dbReference type="SUPFAM" id="SSF47781">
    <property type="entry name" value="RuvA domain 2-like"/>
    <property type="match status" value="1"/>
</dbReference>
<comment type="similarity">
    <text evidence="6">Belongs to the RuvA family.</text>
</comment>
<keyword evidence="8" id="KW-0347">Helicase</keyword>
<feature type="region of interest" description="Domain III" evidence="6">
    <location>
        <begin position="137"/>
        <end position="184"/>
    </location>
</feature>
<dbReference type="RefSeq" id="WP_014035185.1">
    <property type="nucleotide sequence ID" value="NC_015946.1"/>
</dbReference>
<gene>
    <name evidence="6 8" type="primary">ruvA</name>
    <name evidence="8" type="ordered locus">MPUT_0457</name>
</gene>
<name>A0A7U3ZSU2_MYCPK</name>
<organism evidence="8 9">
    <name type="scientific">Mycoplasma putrefaciens (strain ATCC 15718 / NCTC 10155 / C30 KS-1 / KS-1)</name>
    <dbReference type="NCBI Taxonomy" id="743965"/>
    <lineage>
        <taxon>Bacteria</taxon>
        <taxon>Bacillati</taxon>
        <taxon>Mycoplasmatota</taxon>
        <taxon>Mollicutes</taxon>
        <taxon>Mycoplasmataceae</taxon>
        <taxon>Mycoplasma</taxon>
    </lineage>
</organism>
<comment type="function">
    <text evidence="6">The RuvA-RuvB-RuvC complex processes Holliday junction (HJ) DNA during genetic recombination and DNA repair, while the RuvA-RuvB complex plays an important role in the rescue of blocked DNA replication forks via replication fork reversal (RFR). RuvA specifically binds to HJ cruciform DNA, conferring on it an open structure. The RuvB hexamer acts as an ATP-dependent pump, pulling dsDNA into and through the RuvAB complex. HJ branch migration allows RuvC to scan DNA until it finds its consensus sequence, where it cleaves and resolves the cruciform DNA.</text>
</comment>
<dbReference type="KEGG" id="mpf:MPUT_0457"/>
<evidence type="ECO:0000256" key="2">
    <source>
        <dbReference type="ARBA" id="ARBA00022763"/>
    </source>
</evidence>
<comment type="subunit">
    <text evidence="6">Homotetramer. Forms an RuvA(8)-RuvB(12)-Holliday junction (HJ) complex. HJ DNA is sandwiched between 2 RuvA tetramers; dsDNA enters through RuvA and exits via RuvB. An RuvB hexamer assembles on each DNA strand where it exits the tetramer. Each RuvB hexamer is contacted by two RuvA subunits (via domain III) on 2 adjacent RuvB subunits; this complex drives branch migration. In the full resolvosome a probable DNA-RuvA(4)-RuvB(12)-RuvC(2) complex forms which resolves the HJ.</text>
</comment>
<dbReference type="InterPro" id="IPR003583">
    <property type="entry name" value="Hlx-hairpin-Hlx_DNA-bd_motif"/>
</dbReference>
<accession>A0A7U3ZSU2</accession>
<dbReference type="GO" id="GO:0006281">
    <property type="term" value="P:DNA repair"/>
    <property type="evidence" value="ECO:0007669"/>
    <property type="project" value="UniProtKB-UniRule"/>
</dbReference>
<keyword evidence="3 6" id="KW-0238">DNA-binding</keyword>
<sequence length="184" mass="21672">MKEYIIAKLEKIDQNYLYLLKDDVCYKFYYSKNDAKQLKLNDQLKLYISTIWIENEIKDFAFVNQDNRDLFEILIKINTIGQKTVLKILDNYSYQELIEIFRIGDIDKILKIKGIGAYTAKLIINAIQKALFNNQLSEKKQKVLISLEKLGYKTKDIYKVIINADNKLNTDQLTKYVLLNINNV</sequence>
<evidence type="ECO:0000256" key="1">
    <source>
        <dbReference type="ARBA" id="ARBA00022490"/>
    </source>
</evidence>
<dbReference type="GO" id="GO:0016787">
    <property type="term" value="F:hydrolase activity"/>
    <property type="evidence" value="ECO:0007669"/>
    <property type="project" value="UniProtKB-KW"/>
</dbReference>
<keyword evidence="8" id="KW-0378">Hydrolase</keyword>